<protein>
    <submittedName>
        <fullName evidence="1">Uncharacterized protein</fullName>
    </submittedName>
</protein>
<dbReference type="EMBL" id="CM044701">
    <property type="protein sequence ID" value="KAI5679697.1"/>
    <property type="molecule type" value="Genomic_DNA"/>
</dbReference>
<organism evidence="1 2">
    <name type="scientific">Catharanthus roseus</name>
    <name type="common">Madagascar periwinkle</name>
    <name type="synonym">Vinca rosea</name>
    <dbReference type="NCBI Taxonomy" id="4058"/>
    <lineage>
        <taxon>Eukaryota</taxon>
        <taxon>Viridiplantae</taxon>
        <taxon>Streptophyta</taxon>
        <taxon>Embryophyta</taxon>
        <taxon>Tracheophyta</taxon>
        <taxon>Spermatophyta</taxon>
        <taxon>Magnoliopsida</taxon>
        <taxon>eudicotyledons</taxon>
        <taxon>Gunneridae</taxon>
        <taxon>Pentapetalae</taxon>
        <taxon>asterids</taxon>
        <taxon>lamiids</taxon>
        <taxon>Gentianales</taxon>
        <taxon>Apocynaceae</taxon>
        <taxon>Rauvolfioideae</taxon>
        <taxon>Vinceae</taxon>
        <taxon>Catharanthinae</taxon>
        <taxon>Catharanthus</taxon>
    </lineage>
</organism>
<dbReference type="Proteomes" id="UP001060085">
    <property type="component" value="Linkage Group LG01"/>
</dbReference>
<keyword evidence="2" id="KW-1185">Reference proteome</keyword>
<accession>A0ACC0C477</accession>
<comment type="caution">
    <text evidence="1">The sequence shown here is derived from an EMBL/GenBank/DDBJ whole genome shotgun (WGS) entry which is preliminary data.</text>
</comment>
<reference evidence="2" key="1">
    <citation type="journal article" date="2023" name="Nat. Plants">
        <title>Single-cell RNA sequencing provides a high-resolution roadmap for understanding the multicellular compartmentation of specialized metabolism.</title>
        <authorList>
            <person name="Sun S."/>
            <person name="Shen X."/>
            <person name="Li Y."/>
            <person name="Li Y."/>
            <person name="Wang S."/>
            <person name="Li R."/>
            <person name="Zhang H."/>
            <person name="Shen G."/>
            <person name="Guo B."/>
            <person name="Wei J."/>
            <person name="Xu J."/>
            <person name="St-Pierre B."/>
            <person name="Chen S."/>
            <person name="Sun C."/>
        </authorList>
    </citation>
    <scope>NUCLEOTIDE SEQUENCE [LARGE SCALE GENOMIC DNA]</scope>
</reference>
<sequence>MGSLPHPHVTEDIHGVLQLFSDGSIFRAKNIDNFNIPIHHDNDVVYKEILFDSEHNLNLRLYKPNFSNCNYSSGGKLPILYFLHGGGFCVGSCTWPNNHNACLRLASGIEAVIVAPDYRLAPEHRLPAAIEDAVSSLKWLRSQALEEDCSVLWLSRDEVDFERVFIIGDSSGGNMAHHLAVELGCGSPELAPVRVRGYVLMAPFFGGTVRTQSEAEGQPEPFLNLEILDRFWRLSLPVGKTADHPLANPFGPFSRNLEPLMLDPILVMAGGRELMRDRVKNYAKKLKEIGKKVFYIEFQQQQHGFFLHNPYSHLGNKVIQEIKDFMSKC</sequence>
<proteinExistence type="predicted"/>
<gene>
    <name evidence="1" type="ORF">M9H77_00924</name>
</gene>
<name>A0ACC0C477_CATRO</name>
<evidence type="ECO:0000313" key="1">
    <source>
        <dbReference type="EMBL" id="KAI5679697.1"/>
    </source>
</evidence>
<evidence type="ECO:0000313" key="2">
    <source>
        <dbReference type="Proteomes" id="UP001060085"/>
    </source>
</evidence>